<dbReference type="InterPro" id="IPR000262">
    <property type="entry name" value="FMN-dep_DH"/>
</dbReference>
<dbReference type="STRING" id="518637.EUBIFOR_01505"/>
<keyword evidence="2 9" id="KW-0285">Flavoprotein</keyword>
<gene>
    <name evidence="11" type="ORF">EUBIFOR_01505</name>
</gene>
<feature type="binding site" evidence="9">
    <location>
        <position position="237"/>
    </location>
    <ligand>
        <name>FMN</name>
        <dbReference type="ChEBI" id="CHEBI:58210"/>
    </ligand>
</feature>
<keyword evidence="12" id="KW-1185">Reference proteome</keyword>
<dbReference type="AlphaFoldDB" id="B7CBD0"/>
<dbReference type="Pfam" id="PF01070">
    <property type="entry name" value="FMN_dh"/>
    <property type="match status" value="2"/>
</dbReference>
<dbReference type="Proteomes" id="UP000004315">
    <property type="component" value="Unassembled WGS sequence"/>
</dbReference>
<evidence type="ECO:0000256" key="7">
    <source>
        <dbReference type="ARBA" id="ARBA00048754"/>
    </source>
</evidence>
<dbReference type="InterPro" id="IPR013785">
    <property type="entry name" value="Aldolase_TIM"/>
</dbReference>
<dbReference type="CDD" id="cd02809">
    <property type="entry name" value="alpha_hydroxyacid_oxid_FMN"/>
    <property type="match status" value="1"/>
</dbReference>
<evidence type="ECO:0000256" key="2">
    <source>
        <dbReference type="ARBA" id="ARBA00022630"/>
    </source>
</evidence>
<feature type="binding site" evidence="9">
    <location>
        <position position="239"/>
    </location>
    <ligand>
        <name>glyoxylate</name>
        <dbReference type="ChEBI" id="CHEBI:36655"/>
    </ligand>
</feature>
<dbReference type="EMBL" id="ABYT01000080">
    <property type="protein sequence ID" value="EEC89951.1"/>
    <property type="molecule type" value="Genomic_DNA"/>
</dbReference>
<comment type="catalytic activity">
    <reaction evidence="7">
        <text>(S)-lactate + O2 = pyruvate + H2O2</text>
        <dbReference type="Rhea" id="RHEA:55868"/>
        <dbReference type="ChEBI" id="CHEBI:15361"/>
        <dbReference type="ChEBI" id="CHEBI:15379"/>
        <dbReference type="ChEBI" id="CHEBI:16240"/>
        <dbReference type="ChEBI" id="CHEBI:16651"/>
    </reaction>
    <physiologicalReaction direction="left-to-right" evidence="7">
        <dbReference type="Rhea" id="RHEA:55869"/>
    </physiologicalReaction>
</comment>
<dbReference type="PIRSF" id="PIRSF000138">
    <property type="entry name" value="Al-hdrx_acd_dh"/>
    <property type="match status" value="1"/>
</dbReference>
<dbReference type="PANTHER" id="PTHR10578:SF107">
    <property type="entry name" value="2-HYDROXYACID OXIDASE 1"/>
    <property type="match status" value="1"/>
</dbReference>
<dbReference type="PANTHER" id="PTHR10578">
    <property type="entry name" value="S -2-HYDROXY-ACID OXIDASE-RELATED"/>
    <property type="match status" value="1"/>
</dbReference>
<dbReference type="eggNOG" id="COG1304">
    <property type="taxonomic scope" value="Bacteria"/>
</dbReference>
<comment type="caution">
    <text evidence="11">The sequence shown here is derived from an EMBL/GenBank/DDBJ whole genome shotgun (WGS) entry which is preliminary data.</text>
</comment>
<comment type="similarity">
    <text evidence="5">Belongs to the FMN-dependent alpha-hydroxy acid dehydrogenase family.</text>
</comment>
<evidence type="ECO:0000256" key="3">
    <source>
        <dbReference type="ARBA" id="ARBA00022643"/>
    </source>
</evidence>
<evidence type="ECO:0000256" key="1">
    <source>
        <dbReference type="ARBA" id="ARBA00001917"/>
    </source>
</evidence>
<dbReference type="InterPro" id="IPR012133">
    <property type="entry name" value="Alpha-hydoxy_acid_DH_FMN"/>
</dbReference>
<accession>B7CBD0</accession>
<protein>
    <recommendedName>
        <fullName evidence="6">L-lactate oxidase</fullName>
    </recommendedName>
</protein>
<dbReference type="Gene3D" id="3.20.20.70">
    <property type="entry name" value="Aldolase class I"/>
    <property type="match status" value="1"/>
</dbReference>
<keyword evidence="3 9" id="KW-0288">FMN</keyword>
<evidence type="ECO:0000256" key="6">
    <source>
        <dbReference type="ARBA" id="ARBA00029513"/>
    </source>
</evidence>
<proteinExistence type="inferred from homology"/>
<feature type="binding site" evidence="9">
    <location>
        <position position="215"/>
    </location>
    <ligand>
        <name>FMN</name>
        <dbReference type="ChEBI" id="CHEBI:58210"/>
    </ligand>
</feature>
<evidence type="ECO:0000256" key="8">
    <source>
        <dbReference type="PIRSR" id="PIRSR000138-1"/>
    </source>
</evidence>
<dbReference type="GO" id="GO:0016491">
    <property type="term" value="F:oxidoreductase activity"/>
    <property type="evidence" value="ECO:0007669"/>
    <property type="project" value="UniProtKB-KW"/>
</dbReference>
<feature type="binding site" evidence="9">
    <location>
        <begin position="270"/>
        <end position="274"/>
    </location>
    <ligand>
        <name>FMN</name>
        <dbReference type="ChEBI" id="CHEBI:58210"/>
    </ligand>
</feature>
<evidence type="ECO:0000313" key="12">
    <source>
        <dbReference type="Proteomes" id="UP000004315"/>
    </source>
</evidence>
<dbReference type="InterPro" id="IPR037396">
    <property type="entry name" value="FMN_HAD"/>
</dbReference>
<evidence type="ECO:0000256" key="5">
    <source>
        <dbReference type="ARBA" id="ARBA00024042"/>
    </source>
</evidence>
<comment type="cofactor">
    <cofactor evidence="1">
        <name>FMN</name>
        <dbReference type="ChEBI" id="CHEBI:58210"/>
    </cofactor>
</comment>
<feature type="binding site" evidence="9">
    <location>
        <position position="242"/>
    </location>
    <ligand>
        <name>glyoxylate</name>
        <dbReference type="ChEBI" id="CHEBI:36655"/>
    </ligand>
</feature>
<reference evidence="11 12" key="1">
    <citation type="submission" date="2008-11" db="EMBL/GenBank/DDBJ databases">
        <title>Draft genome sequence of Eubacterium biforme (DSM 3989).</title>
        <authorList>
            <person name="Sudarsanam P."/>
            <person name="Ley R."/>
            <person name="Guruge J."/>
            <person name="Turnbaugh P.J."/>
            <person name="Mahowald M."/>
            <person name="Liep D."/>
            <person name="Gordon J."/>
        </authorList>
    </citation>
    <scope>NUCLEOTIDE SEQUENCE [LARGE SCALE GENOMIC DNA]</scope>
    <source>
        <strain evidence="11 12">DSM 3989</strain>
    </source>
</reference>
<dbReference type="HOGENOM" id="CLU_020639_6_0_9"/>
<sequence>MIMNYMELMEKSREVMGTKLCKSCPVCDGKACRNTIPGPGAKGIGDVAMRNYDAWKNIRVNMDTITDNEPVSTELELFGHTFKYPIFAGPVGAVGMHYSDAYDDNGYNDILVRGCMNAGICAFTGDGKDPNIMINATRIIKENNGYGIPTVKPWSLETYLEKLDLALNSNAFAVAMDVDAAGLPFLKGCQPPAGRMNTEQLKAIISNTPVPFIVKGVMSVKGALKAKEAGASAIVVSNHGGRVQDQTPATAEVLEEIVKAVDGRMKIFVDGGLRNGVDIFKALALGADAVIVARPFVNAIYGAKEEGIQVLVDKLGSELVDTMEMCGAKSLKDITRDMVR</sequence>
<evidence type="ECO:0000313" key="11">
    <source>
        <dbReference type="EMBL" id="EEC89951.1"/>
    </source>
</evidence>
<feature type="domain" description="FMN hydroxy acid dehydrogenase" evidence="10">
    <location>
        <begin position="50"/>
        <end position="340"/>
    </location>
</feature>
<organism evidence="11 12">
    <name type="scientific">Holdemanella biformis DSM 3989</name>
    <dbReference type="NCBI Taxonomy" id="518637"/>
    <lineage>
        <taxon>Bacteria</taxon>
        <taxon>Bacillati</taxon>
        <taxon>Bacillota</taxon>
        <taxon>Erysipelotrichia</taxon>
        <taxon>Erysipelotrichales</taxon>
        <taxon>Erysipelotrichaceae</taxon>
        <taxon>Holdemanella</taxon>
    </lineage>
</organism>
<evidence type="ECO:0000256" key="9">
    <source>
        <dbReference type="PIRSR" id="PIRSR000138-2"/>
    </source>
</evidence>
<dbReference type="SUPFAM" id="SSF51395">
    <property type="entry name" value="FMN-linked oxidoreductases"/>
    <property type="match status" value="1"/>
</dbReference>
<dbReference type="GO" id="GO:0010181">
    <property type="term" value="F:FMN binding"/>
    <property type="evidence" value="ECO:0007669"/>
    <property type="project" value="InterPro"/>
</dbReference>
<dbReference type="PROSITE" id="PS51349">
    <property type="entry name" value="FMN_HYDROXY_ACID_DH_2"/>
    <property type="match status" value="1"/>
</dbReference>
<evidence type="ECO:0000259" key="10">
    <source>
        <dbReference type="PROSITE" id="PS51349"/>
    </source>
</evidence>
<keyword evidence="4" id="KW-0560">Oxidoreductase</keyword>
<evidence type="ECO:0000256" key="4">
    <source>
        <dbReference type="ARBA" id="ARBA00023002"/>
    </source>
</evidence>
<feature type="active site" description="Proton acceptor" evidence="8">
    <location>
        <position position="239"/>
    </location>
</feature>
<name>B7CBD0_9FIRM</name>